<dbReference type="PANTHER" id="PTHR30385">
    <property type="entry name" value="SIGMA FACTOR F FLAGELLAR"/>
    <property type="match status" value="1"/>
</dbReference>
<organism evidence="9 10">
    <name type="scientific">Prochlorothrix hollandica PCC 9006 = CALU 1027</name>
    <dbReference type="NCBI Taxonomy" id="317619"/>
    <lineage>
        <taxon>Bacteria</taxon>
        <taxon>Bacillati</taxon>
        <taxon>Cyanobacteriota</taxon>
        <taxon>Cyanophyceae</taxon>
        <taxon>Prochlorotrichales</taxon>
        <taxon>Prochlorotrichaceae</taxon>
        <taxon>Prochlorothrix</taxon>
    </lineage>
</organism>
<comment type="caution">
    <text evidence="9">The sequence shown here is derived from an EMBL/GenBank/DDBJ whole genome shotgun (WGS) entry which is preliminary data.</text>
</comment>
<dbReference type="Pfam" id="PF04539">
    <property type="entry name" value="Sigma70_r3"/>
    <property type="match status" value="1"/>
</dbReference>
<feature type="coiled-coil region" evidence="5">
    <location>
        <begin position="181"/>
        <end position="208"/>
    </location>
</feature>
<dbReference type="InterPro" id="IPR013249">
    <property type="entry name" value="RNA_pol_sigma70_r4_t2"/>
</dbReference>
<dbReference type="GO" id="GO:0006352">
    <property type="term" value="P:DNA-templated transcription initiation"/>
    <property type="evidence" value="ECO:0007669"/>
    <property type="project" value="InterPro"/>
</dbReference>
<dbReference type="STRING" id="317619.GCA_000332315_02252"/>
<evidence type="ECO:0000259" key="7">
    <source>
        <dbReference type="Pfam" id="PF04542"/>
    </source>
</evidence>
<dbReference type="InterPro" id="IPR014284">
    <property type="entry name" value="RNA_pol_sigma-70_dom"/>
</dbReference>
<feature type="domain" description="RNA polymerase sigma-70 region 2" evidence="7">
    <location>
        <begin position="32"/>
        <end position="100"/>
    </location>
</feature>
<dbReference type="InterPro" id="IPR013325">
    <property type="entry name" value="RNA_pol_sigma_r2"/>
</dbReference>
<dbReference type="eggNOG" id="COG1191">
    <property type="taxonomic scope" value="Bacteria"/>
</dbReference>
<dbReference type="SUPFAM" id="SSF88946">
    <property type="entry name" value="Sigma2 domain of RNA polymerase sigma factors"/>
    <property type="match status" value="1"/>
</dbReference>
<dbReference type="InterPro" id="IPR036388">
    <property type="entry name" value="WH-like_DNA-bd_sf"/>
</dbReference>
<reference evidence="9" key="1">
    <citation type="submission" date="2012-04" db="EMBL/GenBank/DDBJ databases">
        <authorList>
            <person name="Borisov I.G."/>
            <person name="Ivanikova N.V."/>
            <person name="Pinevich A.V."/>
        </authorList>
    </citation>
    <scope>NUCLEOTIDE SEQUENCE</scope>
    <source>
        <strain evidence="9">CALU 1027</strain>
    </source>
</reference>
<dbReference type="EMBL" id="AJTX02000006">
    <property type="protein sequence ID" value="KKI99159.1"/>
    <property type="molecule type" value="Genomic_DNA"/>
</dbReference>
<evidence type="ECO:0000313" key="10">
    <source>
        <dbReference type="Proteomes" id="UP000034681"/>
    </source>
</evidence>
<sequence length="260" mass="29886">MTPTLTPATPTSLDLLRQYHHSPSIGLRNQIVQLNQGLVQKIAHRVSHQCSEPFEDLAQLGYLGLIRAIERFEPHHGYAFSSFAVPYIRGEMLHFLRDRSATLKIPRRIKDLQKSAHRTQETLRINLQRRPTAQEIAAHLNISLQDWQELQLADRNRFPLSLDSTFSPYSDVPVPLGDTLVDEHYQSCQRSEEDRQQLQAALAQLEIRDRTVLEWVFIQGLSRKEVAQRIGVSPITVSRWIQQSMQQLMTILQSPLQLSA</sequence>
<feature type="domain" description="RNA polymerase sigma-70 region 3" evidence="6">
    <location>
        <begin position="118"/>
        <end position="186"/>
    </location>
</feature>
<feature type="domain" description="RNA polymerase sigma factor 70 region 4 type 2" evidence="8">
    <location>
        <begin position="195"/>
        <end position="248"/>
    </location>
</feature>
<dbReference type="Gene3D" id="1.10.10.10">
    <property type="entry name" value="Winged helix-like DNA-binding domain superfamily/Winged helix DNA-binding domain"/>
    <property type="match status" value="2"/>
</dbReference>
<dbReference type="SUPFAM" id="SSF88659">
    <property type="entry name" value="Sigma3 and sigma4 domains of RNA polymerase sigma factors"/>
    <property type="match status" value="2"/>
</dbReference>
<evidence type="ECO:0000313" key="9">
    <source>
        <dbReference type="EMBL" id="KKI99159.1"/>
    </source>
</evidence>
<dbReference type="InterPro" id="IPR013324">
    <property type="entry name" value="RNA_pol_sigma_r3/r4-like"/>
</dbReference>
<dbReference type="InterPro" id="IPR007627">
    <property type="entry name" value="RNA_pol_sigma70_r2"/>
</dbReference>
<keyword evidence="10" id="KW-1185">Reference proteome</keyword>
<dbReference type="RefSeq" id="WP_017712657.1">
    <property type="nucleotide sequence ID" value="NZ_KB235937.1"/>
</dbReference>
<keyword evidence="2" id="KW-0731">Sigma factor</keyword>
<evidence type="ECO:0000259" key="6">
    <source>
        <dbReference type="Pfam" id="PF04539"/>
    </source>
</evidence>
<evidence type="ECO:0000256" key="2">
    <source>
        <dbReference type="ARBA" id="ARBA00023082"/>
    </source>
</evidence>
<evidence type="ECO:0000256" key="3">
    <source>
        <dbReference type="ARBA" id="ARBA00023125"/>
    </source>
</evidence>
<evidence type="ECO:0000256" key="5">
    <source>
        <dbReference type="SAM" id="Coils"/>
    </source>
</evidence>
<dbReference type="Pfam" id="PF04542">
    <property type="entry name" value="Sigma70_r2"/>
    <property type="match status" value="1"/>
</dbReference>
<keyword evidence="4" id="KW-0804">Transcription</keyword>
<proteinExistence type="predicted"/>
<dbReference type="Gene3D" id="1.20.120.1810">
    <property type="match status" value="1"/>
</dbReference>
<gene>
    <name evidence="9" type="ORF">PROH_15435</name>
</gene>
<accession>A0A0M2PSR0</accession>
<name>A0A0M2PSR0_PROHO</name>
<evidence type="ECO:0000256" key="1">
    <source>
        <dbReference type="ARBA" id="ARBA00023015"/>
    </source>
</evidence>
<keyword evidence="1" id="KW-0805">Transcription regulation</keyword>
<dbReference type="NCBIfam" id="NF005644">
    <property type="entry name" value="PRK07408.1"/>
    <property type="match status" value="1"/>
</dbReference>
<protein>
    <submittedName>
        <fullName evidence="9">RNA polymerase sigma factor SigF</fullName>
    </submittedName>
</protein>
<dbReference type="Proteomes" id="UP000034681">
    <property type="component" value="Unassembled WGS sequence"/>
</dbReference>
<dbReference type="AlphaFoldDB" id="A0A0M2PSR0"/>
<dbReference type="NCBIfam" id="TIGR02937">
    <property type="entry name" value="sigma70-ECF"/>
    <property type="match status" value="1"/>
</dbReference>
<dbReference type="GO" id="GO:0003677">
    <property type="term" value="F:DNA binding"/>
    <property type="evidence" value="ECO:0007669"/>
    <property type="project" value="UniProtKB-KW"/>
</dbReference>
<dbReference type="OrthoDB" id="1185556at2"/>
<dbReference type="PANTHER" id="PTHR30385:SF4">
    <property type="entry name" value="RNA POLYMERASE SIGMA-E FACTOR"/>
    <property type="match status" value="1"/>
</dbReference>
<evidence type="ECO:0000259" key="8">
    <source>
        <dbReference type="Pfam" id="PF08281"/>
    </source>
</evidence>
<evidence type="ECO:0000256" key="4">
    <source>
        <dbReference type="ARBA" id="ARBA00023163"/>
    </source>
</evidence>
<dbReference type="GO" id="GO:0016987">
    <property type="term" value="F:sigma factor activity"/>
    <property type="evidence" value="ECO:0007669"/>
    <property type="project" value="UniProtKB-KW"/>
</dbReference>
<keyword evidence="3" id="KW-0238">DNA-binding</keyword>
<keyword evidence="5" id="KW-0175">Coiled coil</keyword>
<dbReference type="InterPro" id="IPR007624">
    <property type="entry name" value="RNA_pol_sigma70_r3"/>
</dbReference>
<dbReference type="Pfam" id="PF08281">
    <property type="entry name" value="Sigma70_r4_2"/>
    <property type="match status" value="1"/>
</dbReference>